<keyword evidence="2" id="KW-0732">Signal</keyword>
<evidence type="ECO:0000313" key="4">
    <source>
        <dbReference type="Proteomes" id="UP000663297"/>
    </source>
</evidence>
<dbReference type="PANTHER" id="PTHR35523">
    <property type="entry name" value="CELL WALL PROTEIN SED1"/>
    <property type="match status" value="1"/>
</dbReference>
<evidence type="ECO:0000256" key="2">
    <source>
        <dbReference type="SAM" id="SignalP"/>
    </source>
</evidence>
<gene>
    <name evidence="3" type="ORF">HYE67_010905</name>
</gene>
<dbReference type="GO" id="GO:0005199">
    <property type="term" value="F:structural constituent of cell wall"/>
    <property type="evidence" value="ECO:0007669"/>
    <property type="project" value="InterPro"/>
</dbReference>
<dbReference type="GO" id="GO:0009277">
    <property type="term" value="C:fungal-type cell wall"/>
    <property type="evidence" value="ECO:0007669"/>
    <property type="project" value="TreeGrafter"/>
</dbReference>
<dbReference type="GO" id="GO:0031505">
    <property type="term" value="P:fungal-type cell wall organization"/>
    <property type="evidence" value="ECO:0007669"/>
    <property type="project" value="InterPro"/>
</dbReference>
<evidence type="ECO:0008006" key="5">
    <source>
        <dbReference type="Google" id="ProtNLM"/>
    </source>
</evidence>
<dbReference type="EMBL" id="CP064750">
    <property type="protein sequence ID" value="QPC68674.1"/>
    <property type="molecule type" value="Genomic_DNA"/>
</dbReference>
<sequence length="162" mass="16118">MKFAAALAFAAGVAAHAKNVTYTTEVVTAYTTYCPGPTEIVHGDKTYTITEATTLTITDCPCTVTKPVIMTSAVVCHDCANSISSPTGEKPGKPNHPGMGHNSTMVPVYPTGKPTHGGEHPVGPGATPTAGSPSEVPTAGAGKVAALSGAGLAAVVGLAAFL</sequence>
<feature type="region of interest" description="Disordered" evidence="1">
    <location>
        <begin position="111"/>
        <end position="136"/>
    </location>
</feature>
<protein>
    <recommendedName>
        <fullName evidence="5">Clock-controlled protein 6</fullName>
    </recommendedName>
</protein>
<dbReference type="PANTHER" id="PTHR35523:SF1">
    <property type="entry name" value="CELL WALL PROTEIN SED1"/>
    <property type="match status" value="1"/>
</dbReference>
<feature type="chain" id="PRO_5030555241" description="Clock-controlled protein 6" evidence="2">
    <location>
        <begin position="16"/>
        <end position="162"/>
    </location>
</feature>
<dbReference type="InterPro" id="IPR038843">
    <property type="entry name" value="Sed1/Spi1"/>
</dbReference>
<organism evidence="3 4">
    <name type="scientific">Fusarium culmorum</name>
    <dbReference type="NCBI Taxonomy" id="5516"/>
    <lineage>
        <taxon>Eukaryota</taxon>
        <taxon>Fungi</taxon>
        <taxon>Dikarya</taxon>
        <taxon>Ascomycota</taxon>
        <taxon>Pezizomycotina</taxon>
        <taxon>Sordariomycetes</taxon>
        <taxon>Hypocreomycetidae</taxon>
        <taxon>Hypocreales</taxon>
        <taxon>Nectriaceae</taxon>
        <taxon>Fusarium</taxon>
    </lineage>
</organism>
<proteinExistence type="predicted"/>
<evidence type="ECO:0000256" key="1">
    <source>
        <dbReference type="SAM" id="MobiDB-lite"/>
    </source>
</evidence>
<dbReference type="AlphaFoldDB" id="A0A7S8DHP4"/>
<accession>A0A7S8DHP4</accession>
<feature type="signal peptide" evidence="2">
    <location>
        <begin position="1"/>
        <end position="15"/>
    </location>
</feature>
<dbReference type="Proteomes" id="UP000663297">
    <property type="component" value="Chromosome 4"/>
</dbReference>
<reference evidence="3" key="1">
    <citation type="submission" date="2020-11" db="EMBL/GenBank/DDBJ databases">
        <title>The chromosome-scale genome resource for two endophytic Fusarium species: F. culmorum and F. pseudograminearum.</title>
        <authorList>
            <person name="Yuan Z."/>
        </authorList>
    </citation>
    <scope>NUCLEOTIDE SEQUENCE</scope>
    <source>
        <strain evidence="3">Class2-1B</strain>
    </source>
</reference>
<name>A0A7S8DHP4_FUSCU</name>
<evidence type="ECO:0000313" key="3">
    <source>
        <dbReference type="EMBL" id="QPC68674.1"/>
    </source>
</evidence>